<dbReference type="SMART" id="SM00479">
    <property type="entry name" value="EXOIII"/>
    <property type="match status" value="1"/>
</dbReference>
<dbReference type="InterPro" id="IPR036397">
    <property type="entry name" value="RNaseH_sf"/>
</dbReference>
<reference evidence="5" key="1">
    <citation type="submission" date="2017-02" db="UniProtKB">
        <authorList>
            <consortium name="WormBaseParasite"/>
        </authorList>
    </citation>
    <scope>IDENTIFICATION</scope>
</reference>
<dbReference type="InterPro" id="IPR051274">
    <property type="entry name" value="3-5_Exoribonuclease"/>
</dbReference>
<dbReference type="InterPro" id="IPR013520">
    <property type="entry name" value="Ribonucl_H"/>
</dbReference>
<organism evidence="5">
    <name type="scientific">Enterobius vermicularis</name>
    <name type="common">Human pinworm</name>
    <dbReference type="NCBI Taxonomy" id="51028"/>
    <lineage>
        <taxon>Eukaryota</taxon>
        <taxon>Metazoa</taxon>
        <taxon>Ecdysozoa</taxon>
        <taxon>Nematoda</taxon>
        <taxon>Chromadorea</taxon>
        <taxon>Rhabditida</taxon>
        <taxon>Spirurina</taxon>
        <taxon>Oxyuridomorpha</taxon>
        <taxon>Oxyuroidea</taxon>
        <taxon>Oxyuridae</taxon>
        <taxon>Enterobius</taxon>
    </lineage>
</organism>
<sequence>LVLCCYRSSSFINRWECLNTGWVCFGCVSPSKQSLAVKKKLRNRMVQQKFDYFLVVDFEATCEENKKIQPVQEIIEFPVCQIDAHSLDEIDRFHQYVRPTENQFLTSFCSNLTGIVQETVDKSNTLPLVLEDFDKWLFSRGLLNSDGTNSRSWIMVTCGDWDLGVQLPQEAEYRGLNEWINMKKAFSEALGHYPNSLSTMLQDLGIEPVVCVSFPLFQIIFG</sequence>
<keyword evidence="2" id="KW-0378">Hydrolase</keyword>
<accession>A0A0N4V2A3</accession>
<dbReference type="SUPFAM" id="SSF53098">
    <property type="entry name" value="Ribonuclease H-like"/>
    <property type="match status" value="1"/>
</dbReference>
<dbReference type="InterPro" id="IPR012337">
    <property type="entry name" value="RNaseH-like_sf"/>
</dbReference>
<evidence type="ECO:0000256" key="3">
    <source>
        <dbReference type="ARBA" id="ARBA00022839"/>
    </source>
</evidence>
<dbReference type="Pfam" id="PF00929">
    <property type="entry name" value="RNase_T"/>
    <property type="match status" value="1"/>
</dbReference>
<keyword evidence="3" id="KW-0269">Exonuclease</keyword>
<evidence type="ECO:0000259" key="4">
    <source>
        <dbReference type="SMART" id="SM00479"/>
    </source>
</evidence>
<name>A0A0N4V2A3_ENTVE</name>
<protein>
    <submittedName>
        <fullName evidence="5">Exonuclease domain-containing protein</fullName>
    </submittedName>
</protein>
<evidence type="ECO:0000313" key="5">
    <source>
        <dbReference type="WBParaSite" id="EVEC_0000412001-mRNA-1"/>
    </source>
</evidence>
<dbReference type="InterPro" id="IPR047201">
    <property type="entry name" value="ERI-1_3'hExo-like"/>
</dbReference>
<keyword evidence="1" id="KW-0540">Nuclease</keyword>
<dbReference type="Gene3D" id="3.30.420.10">
    <property type="entry name" value="Ribonuclease H-like superfamily/Ribonuclease H"/>
    <property type="match status" value="1"/>
</dbReference>
<dbReference type="WBParaSite" id="EVEC_0000412001-mRNA-1">
    <property type="protein sequence ID" value="EVEC_0000412001-mRNA-1"/>
    <property type="gene ID" value="EVEC_0000412001"/>
</dbReference>
<evidence type="ECO:0000256" key="1">
    <source>
        <dbReference type="ARBA" id="ARBA00022722"/>
    </source>
</evidence>
<dbReference type="PANTHER" id="PTHR23044">
    <property type="entry name" value="3'-5' EXONUCLEASE ERI1-RELATED"/>
    <property type="match status" value="1"/>
</dbReference>
<proteinExistence type="predicted"/>
<dbReference type="AlphaFoldDB" id="A0A0N4V2A3"/>
<evidence type="ECO:0000256" key="2">
    <source>
        <dbReference type="ARBA" id="ARBA00022801"/>
    </source>
</evidence>
<dbReference type="GO" id="GO:0000175">
    <property type="term" value="F:3'-5'-RNA exonuclease activity"/>
    <property type="evidence" value="ECO:0007669"/>
    <property type="project" value="InterPro"/>
</dbReference>
<dbReference type="GO" id="GO:0003676">
    <property type="term" value="F:nucleic acid binding"/>
    <property type="evidence" value="ECO:0007669"/>
    <property type="project" value="InterPro"/>
</dbReference>
<dbReference type="CDD" id="cd06133">
    <property type="entry name" value="ERI-1_3'hExo_like"/>
    <property type="match status" value="1"/>
</dbReference>
<feature type="domain" description="Exonuclease" evidence="4">
    <location>
        <begin position="52"/>
        <end position="217"/>
    </location>
</feature>
<dbReference type="PANTHER" id="PTHR23044:SF61">
    <property type="entry name" value="3'-5' EXORIBONUCLEASE 1-RELATED"/>
    <property type="match status" value="1"/>
</dbReference>